<dbReference type="EMBL" id="OU466857">
    <property type="protein sequence ID" value="CAH2035052.1"/>
    <property type="molecule type" value="Genomic_DNA"/>
</dbReference>
<name>A0AAU9R6Q2_THLAR</name>
<gene>
    <name evidence="3" type="ORF">TAV2_LOCUS1470</name>
</gene>
<feature type="compositionally biased region" description="Low complexity" evidence="1">
    <location>
        <begin position="93"/>
        <end position="102"/>
    </location>
</feature>
<reference evidence="3 4" key="1">
    <citation type="submission" date="2022-03" db="EMBL/GenBank/DDBJ databases">
        <authorList>
            <person name="Nunn A."/>
            <person name="Chopra R."/>
            <person name="Nunn A."/>
            <person name="Contreras Garrido A."/>
        </authorList>
    </citation>
    <scope>NUCLEOTIDE SEQUENCE [LARGE SCALE GENOMIC DNA]</scope>
</reference>
<dbReference type="SMART" id="SM00343">
    <property type="entry name" value="ZnF_C2HC"/>
    <property type="match status" value="1"/>
</dbReference>
<evidence type="ECO:0000256" key="1">
    <source>
        <dbReference type="SAM" id="MobiDB-lite"/>
    </source>
</evidence>
<dbReference type="Pfam" id="PF14111">
    <property type="entry name" value="DUF4283"/>
    <property type="match status" value="1"/>
</dbReference>
<feature type="region of interest" description="Disordered" evidence="1">
    <location>
        <begin position="73"/>
        <end position="102"/>
    </location>
</feature>
<dbReference type="Proteomes" id="UP000836841">
    <property type="component" value="Chromosome 1"/>
</dbReference>
<proteinExistence type="predicted"/>
<dbReference type="InterPro" id="IPR025558">
    <property type="entry name" value="DUF4283"/>
</dbReference>
<feature type="compositionally biased region" description="Low complexity" evidence="1">
    <location>
        <begin position="162"/>
        <end position="172"/>
    </location>
</feature>
<feature type="domain" description="CCHC-type" evidence="2">
    <location>
        <begin position="376"/>
        <end position="392"/>
    </location>
</feature>
<dbReference type="GO" id="GO:0008270">
    <property type="term" value="F:zinc ion binding"/>
    <property type="evidence" value="ECO:0007669"/>
    <property type="project" value="InterPro"/>
</dbReference>
<dbReference type="AlphaFoldDB" id="A0AAU9R6Q2"/>
<dbReference type="InterPro" id="IPR040256">
    <property type="entry name" value="At4g02000-like"/>
</dbReference>
<dbReference type="PANTHER" id="PTHR31286">
    <property type="entry name" value="GLYCINE-RICH CELL WALL STRUCTURAL PROTEIN 1.8-LIKE"/>
    <property type="match status" value="1"/>
</dbReference>
<evidence type="ECO:0000313" key="3">
    <source>
        <dbReference type="EMBL" id="CAH2035052.1"/>
    </source>
</evidence>
<dbReference type="GO" id="GO:0003676">
    <property type="term" value="F:nucleic acid binding"/>
    <property type="evidence" value="ECO:0007669"/>
    <property type="project" value="InterPro"/>
</dbReference>
<organism evidence="3 4">
    <name type="scientific">Thlaspi arvense</name>
    <name type="common">Field penny-cress</name>
    <dbReference type="NCBI Taxonomy" id="13288"/>
    <lineage>
        <taxon>Eukaryota</taxon>
        <taxon>Viridiplantae</taxon>
        <taxon>Streptophyta</taxon>
        <taxon>Embryophyta</taxon>
        <taxon>Tracheophyta</taxon>
        <taxon>Spermatophyta</taxon>
        <taxon>Magnoliopsida</taxon>
        <taxon>eudicotyledons</taxon>
        <taxon>Gunneridae</taxon>
        <taxon>Pentapetalae</taxon>
        <taxon>rosids</taxon>
        <taxon>malvids</taxon>
        <taxon>Brassicales</taxon>
        <taxon>Brassicaceae</taxon>
        <taxon>Thlaspideae</taxon>
        <taxon>Thlaspi</taxon>
    </lineage>
</organism>
<accession>A0AAU9R6Q2</accession>
<feature type="region of interest" description="Disordered" evidence="1">
    <location>
        <begin position="397"/>
        <end position="447"/>
    </location>
</feature>
<evidence type="ECO:0000313" key="4">
    <source>
        <dbReference type="Proteomes" id="UP000836841"/>
    </source>
</evidence>
<feature type="compositionally biased region" description="Polar residues" evidence="1">
    <location>
        <begin position="419"/>
        <end position="447"/>
    </location>
</feature>
<keyword evidence="4" id="KW-1185">Reference proteome</keyword>
<dbReference type="PANTHER" id="PTHR31286:SF90">
    <property type="entry name" value="DUF4283 DOMAIN-CONTAINING PROTEIN"/>
    <property type="match status" value="1"/>
</dbReference>
<sequence>MKKWIKVRHAQGVHNVQLEAKEVTPLSENLFDAQLSTKGLQQVSELRKQILESGLLNTIELVITSPLHSSGHLLPSFTTGGSSARRPDPDPPDSGLSLSDYPPLSPLLLIQQSKSKSTVEPKFTVAPPKATSPLYTNHASTVGHAILPLPTPPSKSTEASISGTTSTGNTSSHPHNPPSLPAKEHITQPTPNLAERLRFSADRTLKRQGPQVLGETGIPRVVIPEKVFQRGADQHKDFIICFFCGRAPPYKQIQNVLNHMWGKGRKLETHRNPLSNSMLPSTQSDASPALASFPIWAHLRGVPLDLRTLEGLGWVAGMIGEPKETDDFTMNLVNLVMSHVKVEADLSKPLPRTLELVRSTGQVVKVEVDYPWIPATCSHCKEVGHIAKNCLQLPPSGPLPKPATHEARVRATVRASEASKGSSIPIPTTNTMNTDAGSPPSSNTLSRDLSSLVLEDSTASQTLDSVVVVSESMVKVHDIDGSVSAVTDYTVSATDGSAIPVSEDLANIQTSIAYETVTVLNQKDTMQAAYTVGALDEVAVAATINQHVAHGTDVNESNIFSPESCNVDSDTLKPLVLKDKVHDPPPEILRRHGSLLPSGFCCWPPCDYYSRWHSLSS</sequence>
<feature type="region of interest" description="Disordered" evidence="1">
    <location>
        <begin position="148"/>
        <end position="185"/>
    </location>
</feature>
<dbReference type="InterPro" id="IPR001878">
    <property type="entry name" value="Znf_CCHC"/>
</dbReference>
<evidence type="ECO:0000259" key="2">
    <source>
        <dbReference type="SMART" id="SM00343"/>
    </source>
</evidence>
<protein>
    <recommendedName>
        <fullName evidence="2">CCHC-type domain-containing protein</fullName>
    </recommendedName>
</protein>